<dbReference type="AlphaFoldDB" id="A0A7C8QC77"/>
<gene>
    <name evidence="2" type="ORF">TWF191_001778</name>
</gene>
<comment type="caution">
    <text evidence="2">The sequence shown here is derived from an EMBL/GenBank/DDBJ whole genome shotgun (WGS) entry which is preliminary data.</text>
</comment>
<protein>
    <submittedName>
        <fullName evidence="2">Uncharacterized protein</fullName>
    </submittedName>
</protein>
<evidence type="ECO:0000313" key="2">
    <source>
        <dbReference type="EMBL" id="KAF3205758.1"/>
    </source>
</evidence>
<feature type="region of interest" description="Disordered" evidence="1">
    <location>
        <begin position="36"/>
        <end position="73"/>
    </location>
</feature>
<proteinExistence type="predicted"/>
<name>A0A7C8QC77_ORBOL</name>
<reference evidence="2 3" key="1">
    <citation type="submission" date="2019-06" db="EMBL/GenBank/DDBJ databases">
        <authorList>
            <person name="Palmer J.M."/>
        </authorList>
    </citation>
    <scope>NUCLEOTIDE SEQUENCE [LARGE SCALE GENOMIC DNA]</scope>
    <source>
        <strain evidence="2 3">TWF191</strain>
    </source>
</reference>
<dbReference type="Proteomes" id="UP000483672">
    <property type="component" value="Unassembled WGS sequence"/>
</dbReference>
<sequence>MPKVISKEIGTELSTNFVSMQFNRNQHERCEAMYANTEVEEAEEAKEAEEGEEKGEGEGEDDEDEDECSTNDN</sequence>
<feature type="compositionally biased region" description="Acidic residues" evidence="1">
    <location>
        <begin position="38"/>
        <end position="73"/>
    </location>
</feature>
<evidence type="ECO:0000313" key="3">
    <source>
        <dbReference type="Proteomes" id="UP000483672"/>
    </source>
</evidence>
<evidence type="ECO:0000256" key="1">
    <source>
        <dbReference type="SAM" id="MobiDB-lite"/>
    </source>
</evidence>
<dbReference type="EMBL" id="WIPF01000130">
    <property type="protein sequence ID" value="KAF3205758.1"/>
    <property type="molecule type" value="Genomic_DNA"/>
</dbReference>
<organism evidence="2 3">
    <name type="scientific">Orbilia oligospora</name>
    <name type="common">Nematode-trapping fungus</name>
    <name type="synonym">Arthrobotrys oligospora</name>
    <dbReference type="NCBI Taxonomy" id="2813651"/>
    <lineage>
        <taxon>Eukaryota</taxon>
        <taxon>Fungi</taxon>
        <taxon>Dikarya</taxon>
        <taxon>Ascomycota</taxon>
        <taxon>Pezizomycotina</taxon>
        <taxon>Orbiliomycetes</taxon>
        <taxon>Orbiliales</taxon>
        <taxon>Orbiliaceae</taxon>
        <taxon>Orbilia</taxon>
    </lineage>
</organism>
<accession>A0A7C8QC77</accession>